<keyword evidence="1" id="KW-0436">Ligase</keyword>
<reference evidence="1 2" key="1">
    <citation type="journal article" date="2018" name="Front. Plant Sci.">
        <title>Red Clover (Trifolium pratense) and Zigzag Clover (T. medium) - A Picture of Genomic Similarities and Differences.</title>
        <authorList>
            <person name="Dluhosova J."/>
            <person name="Istvanek J."/>
            <person name="Nedelnik J."/>
            <person name="Repkova J."/>
        </authorList>
    </citation>
    <scope>NUCLEOTIDE SEQUENCE [LARGE SCALE GENOMIC DNA]</scope>
    <source>
        <strain evidence="2">cv. 10/8</strain>
        <tissue evidence="1">Leaf</tissue>
    </source>
</reference>
<evidence type="ECO:0000313" key="2">
    <source>
        <dbReference type="Proteomes" id="UP000265520"/>
    </source>
</evidence>
<dbReference type="CDD" id="cd09272">
    <property type="entry name" value="RNase_HI_RT_Ty1"/>
    <property type="match status" value="1"/>
</dbReference>
<gene>
    <name evidence="1" type="ORF">A2U01_0028650</name>
</gene>
<dbReference type="PANTHER" id="PTHR11439">
    <property type="entry name" value="GAG-POL-RELATED RETROTRANSPOSON"/>
    <property type="match status" value="1"/>
</dbReference>
<dbReference type="EMBL" id="LXQA010065910">
    <property type="protein sequence ID" value="MCI07581.1"/>
    <property type="molecule type" value="Genomic_DNA"/>
</dbReference>
<dbReference type="AlphaFoldDB" id="A0A392P690"/>
<organism evidence="1 2">
    <name type="scientific">Trifolium medium</name>
    <dbReference type="NCBI Taxonomy" id="97028"/>
    <lineage>
        <taxon>Eukaryota</taxon>
        <taxon>Viridiplantae</taxon>
        <taxon>Streptophyta</taxon>
        <taxon>Embryophyta</taxon>
        <taxon>Tracheophyta</taxon>
        <taxon>Spermatophyta</taxon>
        <taxon>Magnoliopsida</taxon>
        <taxon>eudicotyledons</taxon>
        <taxon>Gunneridae</taxon>
        <taxon>Pentapetalae</taxon>
        <taxon>rosids</taxon>
        <taxon>fabids</taxon>
        <taxon>Fabales</taxon>
        <taxon>Fabaceae</taxon>
        <taxon>Papilionoideae</taxon>
        <taxon>50 kb inversion clade</taxon>
        <taxon>NPAAA clade</taxon>
        <taxon>Hologalegina</taxon>
        <taxon>IRL clade</taxon>
        <taxon>Trifolieae</taxon>
        <taxon>Trifolium</taxon>
    </lineage>
</organism>
<proteinExistence type="predicted"/>
<feature type="non-terminal residue" evidence="1">
    <location>
        <position position="1"/>
    </location>
</feature>
<dbReference type="Proteomes" id="UP000265520">
    <property type="component" value="Unassembled WGS sequence"/>
</dbReference>
<keyword evidence="2" id="KW-1185">Reference proteome</keyword>
<protein>
    <submittedName>
        <fullName evidence="1">Aspartyl-tRNA synthetase</fullName>
    </submittedName>
</protein>
<name>A0A392P690_9FABA</name>
<evidence type="ECO:0000313" key="1">
    <source>
        <dbReference type="EMBL" id="MCI07581.1"/>
    </source>
</evidence>
<comment type="caution">
    <text evidence="1">The sequence shown here is derived from an EMBL/GenBank/DDBJ whole genome shotgun (WGS) entry which is preliminary data.</text>
</comment>
<keyword evidence="1" id="KW-0030">Aminoacyl-tRNA synthetase</keyword>
<dbReference type="GO" id="GO:0004812">
    <property type="term" value="F:aminoacyl-tRNA ligase activity"/>
    <property type="evidence" value="ECO:0007669"/>
    <property type="project" value="UniProtKB-KW"/>
</dbReference>
<accession>A0A392P690</accession>
<dbReference type="PANTHER" id="PTHR11439:SF491">
    <property type="entry name" value="INTEGRASE CATALYTIC DOMAIN-CONTAINING PROTEIN"/>
    <property type="match status" value="1"/>
</dbReference>
<sequence>WVLRYWNDSLKGGLKYTRTDPGRDALEDYVNVDYAGNINTIKSLSGFVSTLFGTAITWKANQQSIVALSTTQAEYIALVERVNEAIWLKGVSLTKHIDIHLHFVRDMIETKEIVVEKVASEENSADMCT</sequence>